<dbReference type="EnsemblPlants" id="TuG1812G0300003359.01.T03">
    <property type="protein sequence ID" value="TuG1812G0300003359.01.T03"/>
    <property type="gene ID" value="TuG1812G0300003359.01"/>
</dbReference>
<dbReference type="Proteomes" id="UP000015106">
    <property type="component" value="Chromosome 3"/>
</dbReference>
<evidence type="ECO:0000313" key="1">
    <source>
        <dbReference type="EnsemblPlants" id="TuG1812G0300003359.01.T03"/>
    </source>
</evidence>
<reference evidence="1" key="3">
    <citation type="submission" date="2022-06" db="UniProtKB">
        <authorList>
            <consortium name="EnsemblPlants"/>
        </authorList>
    </citation>
    <scope>IDENTIFICATION</scope>
</reference>
<dbReference type="AlphaFoldDB" id="A0A8R7PVU2"/>
<reference evidence="2" key="1">
    <citation type="journal article" date="2013" name="Nature">
        <title>Draft genome of the wheat A-genome progenitor Triticum urartu.</title>
        <authorList>
            <person name="Ling H.Q."/>
            <person name="Zhao S."/>
            <person name="Liu D."/>
            <person name="Wang J."/>
            <person name="Sun H."/>
            <person name="Zhang C."/>
            <person name="Fan H."/>
            <person name="Li D."/>
            <person name="Dong L."/>
            <person name="Tao Y."/>
            <person name="Gao C."/>
            <person name="Wu H."/>
            <person name="Li Y."/>
            <person name="Cui Y."/>
            <person name="Guo X."/>
            <person name="Zheng S."/>
            <person name="Wang B."/>
            <person name="Yu K."/>
            <person name="Liang Q."/>
            <person name="Yang W."/>
            <person name="Lou X."/>
            <person name="Chen J."/>
            <person name="Feng M."/>
            <person name="Jian J."/>
            <person name="Zhang X."/>
            <person name="Luo G."/>
            <person name="Jiang Y."/>
            <person name="Liu J."/>
            <person name="Wang Z."/>
            <person name="Sha Y."/>
            <person name="Zhang B."/>
            <person name="Wu H."/>
            <person name="Tang D."/>
            <person name="Shen Q."/>
            <person name="Xue P."/>
            <person name="Zou S."/>
            <person name="Wang X."/>
            <person name="Liu X."/>
            <person name="Wang F."/>
            <person name="Yang Y."/>
            <person name="An X."/>
            <person name="Dong Z."/>
            <person name="Zhang K."/>
            <person name="Zhang X."/>
            <person name="Luo M.C."/>
            <person name="Dvorak J."/>
            <person name="Tong Y."/>
            <person name="Wang J."/>
            <person name="Yang H."/>
            <person name="Li Z."/>
            <person name="Wang D."/>
            <person name="Zhang A."/>
            <person name="Wang J."/>
        </authorList>
    </citation>
    <scope>NUCLEOTIDE SEQUENCE</scope>
    <source>
        <strain evidence="2">cv. G1812</strain>
    </source>
</reference>
<keyword evidence="2" id="KW-1185">Reference proteome</keyword>
<evidence type="ECO:0000313" key="2">
    <source>
        <dbReference type="Proteomes" id="UP000015106"/>
    </source>
</evidence>
<name>A0A8R7PVU2_TRIUA</name>
<accession>A0A8R7PVU2</accession>
<proteinExistence type="predicted"/>
<organism evidence="1 2">
    <name type="scientific">Triticum urartu</name>
    <name type="common">Red wild einkorn</name>
    <name type="synonym">Crithodium urartu</name>
    <dbReference type="NCBI Taxonomy" id="4572"/>
    <lineage>
        <taxon>Eukaryota</taxon>
        <taxon>Viridiplantae</taxon>
        <taxon>Streptophyta</taxon>
        <taxon>Embryophyta</taxon>
        <taxon>Tracheophyta</taxon>
        <taxon>Spermatophyta</taxon>
        <taxon>Magnoliopsida</taxon>
        <taxon>Liliopsida</taxon>
        <taxon>Poales</taxon>
        <taxon>Poaceae</taxon>
        <taxon>BOP clade</taxon>
        <taxon>Pooideae</taxon>
        <taxon>Triticodae</taxon>
        <taxon>Triticeae</taxon>
        <taxon>Triticinae</taxon>
        <taxon>Triticum</taxon>
    </lineage>
</organism>
<protein>
    <submittedName>
        <fullName evidence="1">Uncharacterized protein</fullName>
    </submittedName>
</protein>
<reference evidence="1" key="2">
    <citation type="submission" date="2018-03" db="EMBL/GenBank/DDBJ databases">
        <title>The Triticum urartu genome reveals the dynamic nature of wheat genome evolution.</title>
        <authorList>
            <person name="Ling H."/>
            <person name="Ma B."/>
            <person name="Shi X."/>
            <person name="Liu H."/>
            <person name="Dong L."/>
            <person name="Sun H."/>
            <person name="Cao Y."/>
            <person name="Gao Q."/>
            <person name="Zheng S."/>
            <person name="Li Y."/>
            <person name="Yu Y."/>
            <person name="Du H."/>
            <person name="Qi M."/>
            <person name="Li Y."/>
            <person name="Yu H."/>
            <person name="Cui Y."/>
            <person name="Wang N."/>
            <person name="Chen C."/>
            <person name="Wu H."/>
            <person name="Zhao Y."/>
            <person name="Zhang J."/>
            <person name="Li Y."/>
            <person name="Zhou W."/>
            <person name="Zhang B."/>
            <person name="Hu W."/>
            <person name="Eijk M."/>
            <person name="Tang J."/>
            <person name="Witsenboer H."/>
            <person name="Zhao S."/>
            <person name="Li Z."/>
            <person name="Zhang A."/>
            <person name="Wang D."/>
            <person name="Liang C."/>
        </authorList>
    </citation>
    <scope>NUCLEOTIDE SEQUENCE [LARGE SCALE GENOMIC DNA]</scope>
    <source>
        <strain evidence="1">cv. G1812</strain>
    </source>
</reference>
<dbReference type="Gramene" id="TuG1812G0300003359.01.T03">
    <property type="protein sequence ID" value="TuG1812G0300003359.01.T03"/>
    <property type="gene ID" value="TuG1812G0300003359.01"/>
</dbReference>
<sequence length="104" mass="11594">MASLCPCACDAVWNQGQLFTDPPSSYSVQTLIEDLQLARGWLVVRAARACSPLLVPPSLQVLHLLRRPPWYSTHGQSMPQPTTPAGVKECLQDWHMYFRQGDSA</sequence>